<dbReference type="RefSeq" id="WP_262492209.1">
    <property type="nucleotide sequence ID" value="NZ_FMXB01000004.1"/>
</dbReference>
<dbReference type="EMBL" id="FMXB01000004">
    <property type="protein sequence ID" value="SDA45540.1"/>
    <property type="molecule type" value="Genomic_DNA"/>
</dbReference>
<evidence type="ECO:0000313" key="2">
    <source>
        <dbReference type="Proteomes" id="UP000323439"/>
    </source>
</evidence>
<proteinExistence type="predicted"/>
<evidence type="ECO:0000313" key="1">
    <source>
        <dbReference type="EMBL" id="SDA45540.1"/>
    </source>
</evidence>
<accession>A0A1G5VI90</accession>
<dbReference type="Proteomes" id="UP000323439">
    <property type="component" value="Unassembled WGS sequence"/>
</dbReference>
<gene>
    <name evidence="1" type="ORF">SAMN02910315_00634</name>
</gene>
<dbReference type="AlphaFoldDB" id="A0A1G5VI90"/>
<organism evidence="1 2">
    <name type="scientific">Methanobrevibacter millerae</name>
    <dbReference type="NCBI Taxonomy" id="230361"/>
    <lineage>
        <taxon>Archaea</taxon>
        <taxon>Methanobacteriati</taxon>
        <taxon>Methanobacteriota</taxon>
        <taxon>Methanomada group</taxon>
        <taxon>Methanobacteria</taxon>
        <taxon>Methanobacteriales</taxon>
        <taxon>Methanobacteriaceae</taxon>
        <taxon>Methanobrevibacter</taxon>
    </lineage>
</organism>
<reference evidence="1 2" key="1">
    <citation type="submission" date="2016-10" db="EMBL/GenBank/DDBJ databases">
        <authorList>
            <person name="Varghese N."/>
            <person name="Submissions S."/>
        </authorList>
    </citation>
    <scope>NUCLEOTIDE SEQUENCE [LARGE SCALE GENOMIC DNA]</scope>
    <source>
        <strain evidence="1 2">DSM 16643</strain>
    </source>
</reference>
<sequence>MMWVPKKRREEIKKRMWKEQRAKFRADLAKTSEKVVFRKN</sequence>
<protein>
    <submittedName>
        <fullName evidence="1">Uncharacterized protein</fullName>
    </submittedName>
</protein>
<keyword evidence="2" id="KW-1185">Reference proteome</keyword>
<name>A0A1G5VI90_9EURY</name>